<accession>A0A814TKL8</accession>
<evidence type="ECO:0008006" key="7">
    <source>
        <dbReference type="Google" id="ProtNLM"/>
    </source>
</evidence>
<dbReference type="Proteomes" id="UP000663852">
    <property type="component" value="Unassembled WGS sequence"/>
</dbReference>
<comment type="similarity">
    <text evidence="1">Belongs to the CDV3 family.</text>
</comment>
<evidence type="ECO:0000256" key="2">
    <source>
        <dbReference type="SAM" id="MobiDB-lite"/>
    </source>
</evidence>
<protein>
    <recommendedName>
        <fullName evidence="7">CDV3-like protein</fullName>
    </recommendedName>
</protein>
<dbReference type="Proteomes" id="UP000663828">
    <property type="component" value="Unassembled WGS sequence"/>
</dbReference>
<dbReference type="OrthoDB" id="10052644at2759"/>
<feature type="compositionally biased region" description="Polar residues" evidence="2">
    <location>
        <begin position="96"/>
        <end position="107"/>
    </location>
</feature>
<feature type="region of interest" description="Disordered" evidence="2">
    <location>
        <begin position="1"/>
        <end position="27"/>
    </location>
</feature>
<sequence length="258" mass="29281">MASDNDLDNFFKKKDRKANKHKKQAGLLTNNEELFKQLVIVTEATTLFKETMDLDDDALDQQVLNEDITVGTGYTEDAPKHHKTKLPDTNKHSYEQKGTTLSKTTDGQQQQQQQQQDEWEEFEASKSKIEELRLKINGGRDADESDKDDNDYDEDNPNNNDNDAAANREKQKDRPVWRINDTKVEERQQQQPEPVVEQKIEEPKPAQPSTGAYRPPQLRGGSSITVVGGVNSRVTKKKEPNLASADEFPTLKSTANKK</sequence>
<feature type="compositionally biased region" description="Acidic residues" evidence="2">
    <location>
        <begin position="143"/>
        <end position="156"/>
    </location>
</feature>
<evidence type="ECO:0000313" key="5">
    <source>
        <dbReference type="Proteomes" id="UP000663828"/>
    </source>
</evidence>
<dbReference type="InterPro" id="IPR026806">
    <property type="entry name" value="CDV3"/>
</dbReference>
<feature type="compositionally biased region" description="Basic and acidic residues" evidence="2">
    <location>
        <begin position="123"/>
        <end position="142"/>
    </location>
</feature>
<proteinExistence type="inferred from homology"/>
<evidence type="ECO:0000313" key="6">
    <source>
        <dbReference type="Proteomes" id="UP000663852"/>
    </source>
</evidence>
<feature type="compositionally biased region" description="Basic residues" evidence="2">
    <location>
        <begin position="13"/>
        <end position="24"/>
    </location>
</feature>
<dbReference type="Pfam" id="PF15359">
    <property type="entry name" value="CDV3"/>
    <property type="match status" value="1"/>
</dbReference>
<feature type="compositionally biased region" description="Basic and acidic residues" evidence="2">
    <location>
        <begin position="85"/>
        <end position="95"/>
    </location>
</feature>
<dbReference type="AlphaFoldDB" id="A0A814TKL8"/>
<evidence type="ECO:0000256" key="1">
    <source>
        <dbReference type="ARBA" id="ARBA00006062"/>
    </source>
</evidence>
<gene>
    <name evidence="4" type="ORF">EDS130_LOCUS23267</name>
    <name evidence="3" type="ORF">XAT740_LOCUS1508</name>
</gene>
<evidence type="ECO:0000313" key="3">
    <source>
        <dbReference type="EMBL" id="CAF0772145.1"/>
    </source>
</evidence>
<feature type="compositionally biased region" description="Basic and acidic residues" evidence="2">
    <location>
        <begin position="166"/>
        <end position="188"/>
    </location>
</feature>
<keyword evidence="5" id="KW-1185">Reference proteome</keyword>
<dbReference type="EMBL" id="CAJNOJ010000126">
    <property type="protein sequence ID" value="CAF1163381.1"/>
    <property type="molecule type" value="Genomic_DNA"/>
</dbReference>
<dbReference type="PANTHER" id="PTHR16284">
    <property type="entry name" value="PROTEIN CDV3 HOMOLOG"/>
    <property type="match status" value="1"/>
</dbReference>
<dbReference type="EMBL" id="CAJNOR010000047">
    <property type="protein sequence ID" value="CAF0772145.1"/>
    <property type="molecule type" value="Genomic_DNA"/>
</dbReference>
<comment type="caution">
    <text evidence="4">The sequence shown here is derived from an EMBL/GenBank/DDBJ whole genome shotgun (WGS) entry which is preliminary data.</text>
</comment>
<feature type="region of interest" description="Disordered" evidence="2">
    <location>
        <begin position="70"/>
        <end position="258"/>
    </location>
</feature>
<name>A0A814TKL8_ADIRI</name>
<dbReference type="GO" id="GO:0005737">
    <property type="term" value="C:cytoplasm"/>
    <property type="evidence" value="ECO:0007669"/>
    <property type="project" value="TreeGrafter"/>
</dbReference>
<dbReference type="PANTHER" id="PTHR16284:SF13">
    <property type="entry name" value="PROTEIN CDV3 HOMOLOG"/>
    <property type="match status" value="1"/>
</dbReference>
<reference evidence="4" key="1">
    <citation type="submission" date="2021-02" db="EMBL/GenBank/DDBJ databases">
        <authorList>
            <person name="Nowell W R."/>
        </authorList>
    </citation>
    <scope>NUCLEOTIDE SEQUENCE</scope>
</reference>
<evidence type="ECO:0000313" key="4">
    <source>
        <dbReference type="EMBL" id="CAF1163381.1"/>
    </source>
</evidence>
<organism evidence="4 6">
    <name type="scientific">Adineta ricciae</name>
    <name type="common">Rotifer</name>
    <dbReference type="NCBI Taxonomy" id="249248"/>
    <lineage>
        <taxon>Eukaryota</taxon>
        <taxon>Metazoa</taxon>
        <taxon>Spiralia</taxon>
        <taxon>Gnathifera</taxon>
        <taxon>Rotifera</taxon>
        <taxon>Eurotatoria</taxon>
        <taxon>Bdelloidea</taxon>
        <taxon>Adinetida</taxon>
        <taxon>Adinetidae</taxon>
        <taxon>Adineta</taxon>
    </lineage>
</organism>